<dbReference type="AlphaFoldDB" id="A0A2S5SR47"/>
<protein>
    <submittedName>
        <fullName evidence="10">Branched-chain amino acid ABC transporter permease</fullName>
    </submittedName>
</protein>
<sequence>MWSWIDTLVQGLLLGGLYGLFALGQALIFGVMRLTNTAHGDFIVLGAFMAFLVTTGLGINPFIAGALLLPLAFGFGYALQRFPLNGTLGKDPLPSLVVTFGLAIVIQNALQQGFTADPRSIDSMGLNIQGVALTEQLSIGVLPLLIFVLALACTAGLQWMSQRTALGRAFRAVSDDREVAQLMGLRASHVYAMATGIAFVLIALAGTLQGMRTTVSPSDGPALLLFAFEAVIIGGMGSFWGTFAGALILGVTQSIGFRFNPGWGIWFGHLVFLAVLVWRPQGLFPKTKG</sequence>
<keyword evidence="3" id="KW-1003">Cell membrane</keyword>
<feature type="transmembrane region" description="Helical" evidence="9">
    <location>
        <begin position="190"/>
        <end position="211"/>
    </location>
</feature>
<dbReference type="GO" id="GO:0022857">
    <property type="term" value="F:transmembrane transporter activity"/>
    <property type="evidence" value="ECO:0007669"/>
    <property type="project" value="InterPro"/>
</dbReference>
<feature type="transmembrane region" description="Helical" evidence="9">
    <location>
        <begin position="223"/>
        <end position="249"/>
    </location>
</feature>
<reference evidence="10 11" key="1">
    <citation type="submission" date="2018-02" db="EMBL/GenBank/DDBJ databases">
        <title>Reclassifiation of [Polyangium] brachysporum DSM 7029 as Guopingzhaonella breviflexa gen. nov., sp. nov., a member of the family Comamonadaceae.</title>
        <authorList>
            <person name="Tang B."/>
        </authorList>
    </citation>
    <scope>NUCLEOTIDE SEQUENCE [LARGE SCALE GENOMIC DNA]</scope>
    <source>
        <strain evidence="10 11">BCRC 80649</strain>
    </source>
</reference>
<keyword evidence="4 9" id="KW-0812">Transmembrane</keyword>
<evidence type="ECO:0000256" key="3">
    <source>
        <dbReference type="ARBA" id="ARBA00022475"/>
    </source>
</evidence>
<evidence type="ECO:0000256" key="6">
    <source>
        <dbReference type="ARBA" id="ARBA00022989"/>
    </source>
</evidence>
<keyword evidence="7 9" id="KW-0472">Membrane</keyword>
<keyword evidence="11" id="KW-1185">Reference proteome</keyword>
<evidence type="ECO:0000256" key="1">
    <source>
        <dbReference type="ARBA" id="ARBA00004651"/>
    </source>
</evidence>
<feature type="transmembrane region" description="Helical" evidence="9">
    <location>
        <begin position="43"/>
        <end position="73"/>
    </location>
</feature>
<accession>A0A2S5SR47</accession>
<dbReference type="InterPro" id="IPR052157">
    <property type="entry name" value="BCAA_transport_permease"/>
</dbReference>
<evidence type="ECO:0000256" key="7">
    <source>
        <dbReference type="ARBA" id="ARBA00023136"/>
    </source>
</evidence>
<evidence type="ECO:0000256" key="9">
    <source>
        <dbReference type="SAM" id="Phobius"/>
    </source>
</evidence>
<feature type="transmembrane region" description="Helical" evidence="9">
    <location>
        <begin position="261"/>
        <end position="278"/>
    </location>
</feature>
<evidence type="ECO:0000256" key="2">
    <source>
        <dbReference type="ARBA" id="ARBA00022448"/>
    </source>
</evidence>
<evidence type="ECO:0000313" key="11">
    <source>
        <dbReference type="Proteomes" id="UP000238605"/>
    </source>
</evidence>
<feature type="transmembrane region" description="Helical" evidence="9">
    <location>
        <begin position="93"/>
        <end position="110"/>
    </location>
</feature>
<evidence type="ECO:0000313" key="10">
    <source>
        <dbReference type="EMBL" id="PPE65179.1"/>
    </source>
</evidence>
<dbReference type="RefSeq" id="WP_104303482.1">
    <property type="nucleotide sequence ID" value="NZ_PSNX01000015.1"/>
</dbReference>
<keyword evidence="2" id="KW-0813">Transport</keyword>
<dbReference type="InterPro" id="IPR001851">
    <property type="entry name" value="ABC_transp_permease"/>
</dbReference>
<dbReference type="GO" id="GO:0005886">
    <property type="term" value="C:plasma membrane"/>
    <property type="evidence" value="ECO:0007669"/>
    <property type="project" value="UniProtKB-SubCell"/>
</dbReference>
<keyword evidence="6 9" id="KW-1133">Transmembrane helix</keyword>
<feature type="transmembrane region" description="Helical" evidence="9">
    <location>
        <begin position="12"/>
        <end position="31"/>
    </location>
</feature>
<organism evidence="10 11">
    <name type="scientific">Caldimonas caldifontis</name>
    <dbReference type="NCBI Taxonomy" id="1452508"/>
    <lineage>
        <taxon>Bacteria</taxon>
        <taxon>Pseudomonadati</taxon>
        <taxon>Pseudomonadota</taxon>
        <taxon>Betaproteobacteria</taxon>
        <taxon>Burkholderiales</taxon>
        <taxon>Sphaerotilaceae</taxon>
        <taxon>Caldimonas</taxon>
    </lineage>
</organism>
<name>A0A2S5SR47_9BURK</name>
<dbReference type="EMBL" id="PSNX01000015">
    <property type="protein sequence ID" value="PPE65179.1"/>
    <property type="molecule type" value="Genomic_DNA"/>
</dbReference>
<feature type="transmembrane region" description="Helical" evidence="9">
    <location>
        <begin position="137"/>
        <end position="160"/>
    </location>
</feature>
<dbReference type="PANTHER" id="PTHR11795:SF445">
    <property type="entry name" value="AMINO ACID ABC TRANSPORTER PERMEASE PROTEIN"/>
    <property type="match status" value="1"/>
</dbReference>
<evidence type="ECO:0000256" key="4">
    <source>
        <dbReference type="ARBA" id="ARBA00022692"/>
    </source>
</evidence>
<gene>
    <name evidence="10" type="ORF">C1704_14615</name>
</gene>
<evidence type="ECO:0000256" key="8">
    <source>
        <dbReference type="ARBA" id="ARBA00037998"/>
    </source>
</evidence>
<dbReference type="OrthoDB" id="9807115at2"/>
<comment type="subcellular location">
    <subcellularLocation>
        <location evidence="1">Cell membrane</location>
        <topology evidence="1">Multi-pass membrane protein</topology>
    </subcellularLocation>
</comment>
<dbReference type="PANTHER" id="PTHR11795">
    <property type="entry name" value="BRANCHED-CHAIN AMINO ACID TRANSPORT SYSTEM PERMEASE PROTEIN LIVH"/>
    <property type="match status" value="1"/>
</dbReference>
<dbReference type="Proteomes" id="UP000238605">
    <property type="component" value="Unassembled WGS sequence"/>
</dbReference>
<proteinExistence type="inferred from homology"/>
<dbReference type="Pfam" id="PF02653">
    <property type="entry name" value="BPD_transp_2"/>
    <property type="match status" value="1"/>
</dbReference>
<evidence type="ECO:0000256" key="5">
    <source>
        <dbReference type="ARBA" id="ARBA00022970"/>
    </source>
</evidence>
<keyword evidence="5" id="KW-0029">Amino-acid transport</keyword>
<dbReference type="GO" id="GO:0006865">
    <property type="term" value="P:amino acid transport"/>
    <property type="evidence" value="ECO:0007669"/>
    <property type="project" value="UniProtKB-KW"/>
</dbReference>
<comment type="caution">
    <text evidence="10">The sequence shown here is derived from an EMBL/GenBank/DDBJ whole genome shotgun (WGS) entry which is preliminary data.</text>
</comment>
<dbReference type="CDD" id="cd06582">
    <property type="entry name" value="TM_PBP1_LivH_like"/>
    <property type="match status" value="1"/>
</dbReference>
<comment type="similarity">
    <text evidence="8">Belongs to the binding-protein-dependent transport system permease family. LivHM subfamily.</text>
</comment>